<dbReference type="OrthoDB" id="7444701at2"/>
<dbReference type="Proteomes" id="UP000321085">
    <property type="component" value="Unassembled WGS sequence"/>
</dbReference>
<feature type="transmembrane region" description="Helical" evidence="1">
    <location>
        <begin position="272"/>
        <end position="296"/>
    </location>
</feature>
<sequence length="406" mass="45450">MWDALGAAMAKREPILEVKLDENGGTLQFYDHDEVQAFIDRERGIYGWLSQADHAGQHMHNIVHQQINALQNALHHWRSHPNNAGNMESAFVQVFRNVGLPISTTPTAKFIGRICEERGAPVAAAVLAAVTNQLPNLNIQQRDVLRGVQLAYNFEEGISPGSAKSSKKALDALSAKYGDDIELLRKQKAVELEHFEKMKAKHERYLRIMQKFASRYAKNFEEAKRAQITEAIQEFKAVQATYEEFMKIKAPVDYWRDKAKQHRDTAKNHRTLLLWFAVIAGVSLLIGLFLISSKAINLAEQTSSQPPALFVILGAIGVVMTTMVFWAARLIVRLFMSEHHLAIDAEERATMAMTYLALTEKKGAEEKDRAIVLAALFRPTTDGIVKDDAAPDLGPAGILSKVLEKR</sequence>
<comment type="caution">
    <text evidence="3">The sequence shown here is derived from an EMBL/GenBank/DDBJ whole genome shotgun (WGS) entry which is preliminary data.</text>
</comment>
<feature type="domain" description="DUF6161" evidence="2">
    <location>
        <begin position="192"/>
        <end position="390"/>
    </location>
</feature>
<keyword evidence="1" id="KW-0472">Membrane</keyword>
<protein>
    <recommendedName>
        <fullName evidence="2">DUF6161 domain-containing protein</fullName>
    </recommendedName>
</protein>
<evidence type="ECO:0000313" key="4">
    <source>
        <dbReference type="Proteomes" id="UP000321085"/>
    </source>
</evidence>
<reference evidence="3 4" key="1">
    <citation type="submission" date="2019-07" db="EMBL/GenBank/DDBJ databases">
        <title>Whole genome shotgun sequence of Microvirga aerophila NBRC 106136.</title>
        <authorList>
            <person name="Hosoyama A."/>
            <person name="Uohara A."/>
            <person name="Ohji S."/>
            <person name="Ichikawa N."/>
        </authorList>
    </citation>
    <scope>NUCLEOTIDE SEQUENCE [LARGE SCALE GENOMIC DNA]</scope>
    <source>
        <strain evidence="3 4">NBRC 106136</strain>
    </source>
</reference>
<dbReference type="InterPro" id="IPR046159">
    <property type="entry name" value="DUF6161"/>
</dbReference>
<dbReference type="AlphaFoldDB" id="A0A512BNJ4"/>
<gene>
    <name evidence="3" type="ORF">MAE02_12160</name>
</gene>
<feature type="transmembrane region" description="Helical" evidence="1">
    <location>
        <begin position="308"/>
        <end position="328"/>
    </location>
</feature>
<dbReference type="Pfam" id="PF19658">
    <property type="entry name" value="DUF6161"/>
    <property type="match status" value="1"/>
</dbReference>
<dbReference type="RefSeq" id="WP_114185637.1">
    <property type="nucleotide sequence ID" value="NZ_BJYU01000011.1"/>
</dbReference>
<accession>A0A512BNJ4</accession>
<evidence type="ECO:0000259" key="2">
    <source>
        <dbReference type="Pfam" id="PF19658"/>
    </source>
</evidence>
<proteinExistence type="predicted"/>
<keyword evidence="4" id="KW-1185">Reference proteome</keyword>
<evidence type="ECO:0000313" key="3">
    <source>
        <dbReference type="EMBL" id="GEO13520.1"/>
    </source>
</evidence>
<organism evidence="3 4">
    <name type="scientific">Microvirga aerophila</name>
    <dbReference type="NCBI Taxonomy" id="670291"/>
    <lineage>
        <taxon>Bacteria</taxon>
        <taxon>Pseudomonadati</taxon>
        <taxon>Pseudomonadota</taxon>
        <taxon>Alphaproteobacteria</taxon>
        <taxon>Hyphomicrobiales</taxon>
        <taxon>Methylobacteriaceae</taxon>
        <taxon>Microvirga</taxon>
    </lineage>
</organism>
<name>A0A512BNJ4_9HYPH</name>
<keyword evidence="1" id="KW-1133">Transmembrane helix</keyword>
<keyword evidence="1" id="KW-0812">Transmembrane</keyword>
<evidence type="ECO:0000256" key="1">
    <source>
        <dbReference type="SAM" id="Phobius"/>
    </source>
</evidence>
<dbReference type="EMBL" id="BJYU01000011">
    <property type="protein sequence ID" value="GEO13520.1"/>
    <property type="molecule type" value="Genomic_DNA"/>
</dbReference>